<dbReference type="AlphaFoldDB" id="A0A7C3PDR0"/>
<reference evidence="1" key="1">
    <citation type="journal article" date="2020" name="mSystems">
        <title>Genome- and Community-Level Interaction Insights into Carbon Utilization and Element Cycling Functions of Hydrothermarchaeota in Hydrothermal Sediment.</title>
        <authorList>
            <person name="Zhou Z."/>
            <person name="Liu Y."/>
            <person name="Xu W."/>
            <person name="Pan J."/>
            <person name="Luo Z.H."/>
            <person name="Li M."/>
        </authorList>
    </citation>
    <scope>NUCLEOTIDE SEQUENCE [LARGE SCALE GENOMIC DNA]</scope>
    <source>
        <strain evidence="1">SpSt-418</strain>
    </source>
</reference>
<protein>
    <submittedName>
        <fullName evidence="1">Uncharacterized protein</fullName>
    </submittedName>
</protein>
<organism evidence="1">
    <name type="scientific">Oscillatoriales cyanobacterium SpSt-418</name>
    <dbReference type="NCBI Taxonomy" id="2282169"/>
    <lineage>
        <taxon>Bacteria</taxon>
        <taxon>Bacillati</taxon>
        <taxon>Cyanobacteriota</taxon>
        <taxon>Cyanophyceae</taxon>
        <taxon>Oscillatoriophycideae</taxon>
        <taxon>Oscillatoriales</taxon>
    </lineage>
</organism>
<accession>A0A7C3PDR0</accession>
<evidence type="ECO:0000313" key="1">
    <source>
        <dbReference type="EMBL" id="HFM97059.1"/>
    </source>
</evidence>
<dbReference type="EMBL" id="DSRU01000053">
    <property type="protein sequence ID" value="HFM97059.1"/>
    <property type="molecule type" value="Genomic_DNA"/>
</dbReference>
<name>A0A7C3PDR0_9CYAN</name>
<proteinExistence type="predicted"/>
<sequence>MGWNLCIATETVRERARQLNHDEASDEDYDQFYEAVTSLSRQFSYALLRKSGQLWKGLTENEVKALDPDEIGDPDKWQPRDPQQLLEIFCRVKERLEKENEQLPVDHFLWYIDEEGERCNGSTQITLPPGGIELKLPHDPIVKLDGGHQDVNHRWELRKYDVHIDANLLAQSNREMEREIENYCKENGIDRLNGTFSVAFSGTSRIDPLVEVPVEWIPVQPVLDVLGYRVEVESVDALSTFQADLDTAMICCKQAIRVTSPLYWLMQ</sequence>
<gene>
    <name evidence="1" type="ORF">ENR64_04680</name>
</gene>
<comment type="caution">
    <text evidence="1">The sequence shown here is derived from an EMBL/GenBank/DDBJ whole genome shotgun (WGS) entry which is preliminary data.</text>
</comment>